<accession>W0EYB4</accession>
<evidence type="ECO:0000256" key="5">
    <source>
        <dbReference type="ARBA" id="ARBA00023077"/>
    </source>
</evidence>
<evidence type="ECO:0000256" key="7">
    <source>
        <dbReference type="ARBA" id="ARBA00023237"/>
    </source>
</evidence>
<evidence type="ECO:0000256" key="10">
    <source>
        <dbReference type="SAM" id="Phobius"/>
    </source>
</evidence>
<comment type="subcellular location">
    <subcellularLocation>
        <location evidence="1 8">Cell outer membrane</location>
        <topology evidence="1 8">Multi-pass membrane protein</topology>
    </subcellularLocation>
</comment>
<evidence type="ECO:0000256" key="8">
    <source>
        <dbReference type="PROSITE-ProRule" id="PRU01360"/>
    </source>
</evidence>
<evidence type="ECO:0000256" key="4">
    <source>
        <dbReference type="ARBA" id="ARBA00022692"/>
    </source>
</evidence>
<dbReference type="Pfam" id="PF07715">
    <property type="entry name" value="Plug"/>
    <property type="match status" value="1"/>
</dbReference>
<evidence type="ECO:0000259" key="12">
    <source>
        <dbReference type="Pfam" id="PF07715"/>
    </source>
</evidence>
<dbReference type="InterPro" id="IPR000531">
    <property type="entry name" value="Beta-barrel_TonB"/>
</dbReference>
<evidence type="ECO:0000313" key="13">
    <source>
        <dbReference type="EMBL" id="AHF14091.1"/>
    </source>
</evidence>
<keyword evidence="2 8" id="KW-0813">Transport</keyword>
<feature type="domain" description="TonB-dependent receptor-like beta-barrel" evidence="11">
    <location>
        <begin position="500"/>
        <end position="832"/>
    </location>
</feature>
<evidence type="ECO:0000256" key="2">
    <source>
        <dbReference type="ARBA" id="ARBA00022448"/>
    </source>
</evidence>
<dbReference type="AlphaFoldDB" id="W0EYB4"/>
<dbReference type="SUPFAM" id="SSF56935">
    <property type="entry name" value="Porins"/>
    <property type="match status" value="1"/>
</dbReference>
<protein>
    <submittedName>
        <fullName evidence="13">TonB-linked outer membrane protein</fullName>
    </submittedName>
</protein>
<dbReference type="PROSITE" id="PS52016">
    <property type="entry name" value="TONB_DEPENDENT_REC_3"/>
    <property type="match status" value="1"/>
</dbReference>
<organism evidence="13 14">
    <name type="scientific">Niabella soli DSM 19437</name>
    <dbReference type="NCBI Taxonomy" id="929713"/>
    <lineage>
        <taxon>Bacteria</taxon>
        <taxon>Pseudomonadati</taxon>
        <taxon>Bacteroidota</taxon>
        <taxon>Chitinophagia</taxon>
        <taxon>Chitinophagales</taxon>
        <taxon>Chitinophagaceae</taxon>
        <taxon>Niabella</taxon>
    </lineage>
</organism>
<evidence type="ECO:0000256" key="9">
    <source>
        <dbReference type="RuleBase" id="RU003357"/>
    </source>
</evidence>
<dbReference type="RefSeq" id="WP_008582255.1">
    <property type="nucleotide sequence ID" value="NZ_CP007035.1"/>
</dbReference>
<evidence type="ECO:0000256" key="3">
    <source>
        <dbReference type="ARBA" id="ARBA00022452"/>
    </source>
</evidence>
<keyword evidence="5 9" id="KW-0798">TonB box</keyword>
<keyword evidence="6 8" id="KW-0472">Membrane</keyword>
<dbReference type="GO" id="GO:0009279">
    <property type="term" value="C:cell outer membrane"/>
    <property type="evidence" value="ECO:0007669"/>
    <property type="project" value="UniProtKB-SubCell"/>
</dbReference>
<dbReference type="KEGG" id="nso:NIASO_00535"/>
<dbReference type="InterPro" id="IPR036942">
    <property type="entry name" value="Beta-barrel_TonB_sf"/>
</dbReference>
<sequence length="1079" mass="119435">MNPKRIFLFRRLLRYCIIVVLSSCLAGVYGPAFGHTMRNDGLSGLAKTFFQDTRPGNSWVLHGTVKDEAGKPVPGATVRVLRTGAPATATDRNGNFMVEITSAQDTLEVSFVGYQTQHLVVGNQRTIVITLLTDVAAQNMEEVVVNTGYMTQRKADLTGAVSVVSAKELSKGQGVTNVLQSLQGVVPGLHITTDGNPTGNVGVQLRGLTNIGNTAPLIVIDGVPAYINLRDVNPENIASITVLKDAYSASIYGTQGGAGVILIETKKGKPGRTKIDYSTTMGFAEFNNKPEMMNTRQYGQAMWQAAVNTGLDPNTSTRIYKYDWHKDANGIPVLDKVTPIQYLNADSTMLSANTNWLDAISQRGIQQSHQLTVSSGSEKATSLFSLNYTENQGTQIYTGFKRFTARVNTEYKLLNNRVIIGENLEASHLIERNNNQMHQALVEPPIVPVHTTTGGWGGSAVALGMDDYWNPVRELTLNKDNGNNYNKLIGDVHASVRILKDFVFRTQLGLIYTDGYHRNIQFTFKEGGGKVNNINSVDQWYWREAAFDWANTLNYSLRKDKHSLDVVAGIDANKYVSENMTANRQGLAFENYDFAYASTATGNMSVSGGGDKYNLLSYFGKFNYSFNSRYLLSGSVRYDGSSKFGSNNPYALFPAISAGWRISQEDFLKDNDVLSDLKLRASWGRNGTLSNINSLNKYAFYGVNYNFTSYAIGGNETGNLPSGFYKLQTANPNLQWETTTQTDIGLDFGFLHQTLTGALDFYRKYTYGMLITPPYLGTIGEGGYQNINAANMTNTGVELTLAYNSTANKDFRYQLAGNVSYNRNMVNDLPASVTYIYGGTAQKKDGIAGHPWGAVYGFIADGLYQNQQEVDNGPNQPGKGIGRIRYKDISGPDGKPDGKIDYDYDRVWISDGDRPKVEFGLNINLAYKNLDFSMFWQGVAGVKVYDQWKTYSDFWNVWVQNGFNHPTRVLDAWTPANTGSTIPALSWNNSNDELRASTYFIEPGQYVKLRNIQLGYSIPKSLISKINMDRLYVFVMGQNVLMIKSKKFTGPDPENPDGSSYANPYVVPRTFKAGIQLSF</sequence>
<name>W0EYB4_9BACT</name>
<feature type="transmembrane region" description="Helical" evidence="10">
    <location>
        <begin position="12"/>
        <end position="32"/>
    </location>
</feature>
<keyword evidence="7 8" id="KW-0998">Cell outer membrane</keyword>
<comment type="similarity">
    <text evidence="8 9">Belongs to the TonB-dependent receptor family.</text>
</comment>
<dbReference type="Gene3D" id="2.60.40.1120">
    <property type="entry name" value="Carboxypeptidase-like, regulatory domain"/>
    <property type="match status" value="1"/>
</dbReference>
<keyword evidence="3 8" id="KW-1134">Transmembrane beta strand</keyword>
<dbReference type="InterPro" id="IPR012910">
    <property type="entry name" value="Plug_dom"/>
</dbReference>
<proteinExistence type="inferred from homology"/>
<dbReference type="EMBL" id="CP007035">
    <property type="protein sequence ID" value="AHF14091.1"/>
    <property type="molecule type" value="Genomic_DNA"/>
</dbReference>
<dbReference type="HOGENOM" id="CLU_004317_0_2_10"/>
<dbReference type="InterPro" id="IPR023996">
    <property type="entry name" value="TonB-dep_OMP_SusC/RagA"/>
</dbReference>
<dbReference type="InterPro" id="IPR039426">
    <property type="entry name" value="TonB-dep_rcpt-like"/>
</dbReference>
<gene>
    <name evidence="13" type="ORF">NIASO_00535</name>
</gene>
<dbReference type="eggNOG" id="COG1629">
    <property type="taxonomic scope" value="Bacteria"/>
</dbReference>
<evidence type="ECO:0000313" key="14">
    <source>
        <dbReference type="Proteomes" id="UP000003586"/>
    </source>
</evidence>
<dbReference type="Pfam" id="PF00593">
    <property type="entry name" value="TonB_dep_Rec_b-barrel"/>
    <property type="match status" value="1"/>
</dbReference>
<dbReference type="SUPFAM" id="SSF49464">
    <property type="entry name" value="Carboxypeptidase regulatory domain-like"/>
    <property type="match status" value="1"/>
</dbReference>
<evidence type="ECO:0000259" key="11">
    <source>
        <dbReference type="Pfam" id="PF00593"/>
    </source>
</evidence>
<reference evidence="13 14" key="1">
    <citation type="submission" date="2013-12" db="EMBL/GenBank/DDBJ databases">
        <authorList>
            <consortium name="DOE Joint Genome Institute"/>
            <person name="Eisen J."/>
            <person name="Huntemann M."/>
            <person name="Han J."/>
            <person name="Chen A."/>
            <person name="Kyrpides N."/>
            <person name="Mavromatis K."/>
            <person name="Markowitz V."/>
            <person name="Palaniappan K."/>
            <person name="Ivanova N."/>
            <person name="Schaumberg A."/>
            <person name="Pati A."/>
            <person name="Liolios K."/>
            <person name="Nordberg H.P."/>
            <person name="Cantor M.N."/>
            <person name="Hua S.X."/>
            <person name="Woyke T."/>
        </authorList>
    </citation>
    <scope>NUCLEOTIDE SEQUENCE [LARGE SCALE GENOMIC DNA]</scope>
    <source>
        <strain evidence="14">DSM 19437</strain>
    </source>
</reference>
<dbReference type="Gene3D" id="2.170.130.10">
    <property type="entry name" value="TonB-dependent receptor, plug domain"/>
    <property type="match status" value="1"/>
</dbReference>
<dbReference type="InterPro" id="IPR037066">
    <property type="entry name" value="Plug_dom_sf"/>
</dbReference>
<evidence type="ECO:0000256" key="1">
    <source>
        <dbReference type="ARBA" id="ARBA00004571"/>
    </source>
</evidence>
<keyword evidence="14" id="KW-1185">Reference proteome</keyword>
<evidence type="ECO:0000256" key="6">
    <source>
        <dbReference type="ARBA" id="ARBA00023136"/>
    </source>
</evidence>
<dbReference type="STRING" id="929713.NIASO_00535"/>
<feature type="domain" description="TonB-dependent receptor plug" evidence="12">
    <location>
        <begin position="154"/>
        <end position="260"/>
    </location>
</feature>
<dbReference type="InterPro" id="IPR008969">
    <property type="entry name" value="CarboxyPept-like_regulatory"/>
</dbReference>
<dbReference type="Proteomes" id="UP000003586">
    <property type="component" value="Chromosome"/>
</dbReference>
<dbReference type="Pfam" id="PF13715">
    <property type="entry name" value="CarbopepD_reg_2"/>
    <property type="match status" value="1"/>
</dbReference>
<dbReference type="OrthoDB" id="9768177at2"/>
<dbReference type="NCBIfam" id="TIGR04056">
    <property type="entry name" value="OMP_RagA_SusC"/>
    <property type="match status" value="1"/>
</dbReference>
<keyword evidence="10" id="KW-1133">Transmembrane helix</keyword>
<keyword evidence="4 8" id="KW-0812">Transmembrane</keyword>
<dbReference type="Gene3D" id="2.40.170.20">
    <property type="entry name" value="TonB-dependent receptor, beta-barrel domain"/>
    <property type="match status" value="1"/>
</dbReference>